<sequence length="72" mass="7580">MTIHVAYMNASGDARRIGLAPQGAPLAVSTATMRKVAGRSIEGRTVALLAVMASTLVRMLVTLPKVYPQLSV</sequence>
<proteinExistence type="predicted"/>
<gene>
    <name evidence="2" type="ORF">DAEQUDRAFT_405936</name>
</gene>
<dbReference type="AlphaFoldDB" id="A0A165NMX6"/>
<dbReference type="Proteomes" id="UP000076727">
    <property type="component" value="Unassembled WGS sequence"/>
</dbReference>
<reference evidence="2 3" key="1">
    <citation type="journal article" date="2016" name="Mol. Biol. Evol.">
        <title>Comparative Genomics of Early-Diverging Mushroom-Forming Fungi Provides Insights into the Origins of Lignocellulose Decay Capabilities.</title>
        <authorList>
            <person name="Nagy L.G."/>
            <person name="Riley R."/>
            <person name="Tritt A."/>
            <person name="Adam C."/>
            <person name="Daum C."/>
            <person name="Floudas D."/>
            <person name="Sun H."/>
            <person name="Yadav J.S."/>
            <person name="Pangilinan J."/>
            <person name="Larsson K.H."/>
            <person name="Matsuura K."/>
            <person name="Barry K."/>
            <person name="Labutti K."/>
            <person name="Kuo R."/>
            <person name="Ohm R.A."/>
            <person name="Bhattacharya S.S."/>
            <person name="Shirouzu T."/>
            <person name="Yoshinaga Y."/>
            <person name="Martin F.M."/>
            <person name="Grigoriev I.V."/>
            <person name="Hibbett D.S."/>
        </authorList>
    </citation>
    <scope>NUCLEOTIDE SEQUENCE [LARGE SCALE GENOMIC DNA]</scope>
    <source>
        <strain evidence="2 3">L-15889</strain>
    </source>
</reference>
<keyword evidence="1" id="KW-0472">Membrane</keyword>
<feature type="transmembrane region" description="Helical" evidence="1">
    <location>
        <begin position="43"/>
        <end position="61"/>
    </location>
</feature>
<evidence type="ECO:0000313" key="2">
    <source>
        <dbReference type="EMBL" id="KZT67163.1"/>
    </source>
</evidence>
<keyword evidence="1" id="KW-1133">Transmembrane helix</keyword>
<name>A0A165NMX6_9APHY</name>
<evidence type="ECO:0000313" key="3">
    <source>
        <dbReference type="Proteomes" id="UP000076727"/>
    </source>
</evidence>
<evidence type="ECO:0000256" key="1">
    <source>
        <dbReference type="SAM" id="Phobius"/>
    </source>
</evidence>
<accession>A0A165NMX6</accession>
<dbReference type="EMBL" id="KV429079">
    <property type="protein sequence ID" value="KZT67163.1"/>
    <property type="molecule type" value="Genomic_DNA"/>
</dbReference>
<keyword evidence="3" id="KW-1185">Reference proteome</keyword>
<organism evidence="2 3">
    <name type="scientific">Daedalea quercina L-15889</name>
    <dbReference type="NCBI Taxonomy" id="1314783"/>
    <lineage>
        <taxon>Eukaryota</taxon>
        <taxon>Fungi</taxon>
        <taxon>Dikarya</taxon>
        <taxon>Basidiomycota</taxon>
        <taxon>Agaricomycotina</taxon>
        <taxon>Agaricomycetes</taxon>
        <taxon>Polyporales</taxon>
        <taxon>Fomitopsis</taxon>
    </lineage>
</organism>
<protein>
    <submittedName>
        <fullName evidence="2">Uncharacterized protein</fullName>
    </submittedName>
</protein>
<keyword evidence="1" id="KW-0812">Transmembrane</keyword>